<organism evidence="6 7">
    <name type="scientific">Taxus chinensis</name>
    <name type="common">Chinese yew</name>
    <name type="synonym">Taxus wallichiana var. chinensis</name>
    <dbReference type="NCBI Taxonomy" id="29808"/>
    <lineage>
        <taxon>Eukaryota</taxon>
        <taxon>Viridiplantae</taxon>
        <taxon>Streptophyta</taxon>
        <taxon>Embryophyta</taxon>
        <taxon>Tracheophyta</taxon>
        <taxon>Spermatophyta</taxon>
        <taxon>Pinopsida</taxon>
        <taxon>Pinidae</taxon>
        <taxon>Conifers II</taxon>
        <taxon>Cupressales</taxon>
        <taxon>Taxaceae</taxon>
        <taxon>Taxus</taxon>
    </lineage>
</organism>
<dbReference type="PANTHER" id="PTHR10543">
    <property type="entry name" value="BETA-CAROTENE DIOXYGENASE"/>
    <property type="match status" value="1"/>
</dbReference>
<dbReference type="PANTHER" id="PTHR10543:SF46">
    <property type="entry name" value="CAROTENOID CLEAVAGE DIOXYGENASE 4, CHLOROPLASTIC-RELATED"/>
    <property type="match status" value="1"/>
</dbReference>
<evidence type="ECO:0000256" key="5">
    <source>
        <dbReference type="ARBA" id="ARBA00023004"/>
    </source>
</evidence>
<name>A0AA38GFA7_TAXCH</name>
<dbReference type="AlphaFoldDB" id="A0AA38GFA7"/>
<evidence type="ECO:0000256" key="2">
    <source>
        <dbReference type="ARBA" id="ARBA00006787"/>
    </source>
</evidence>
<accession>A0AA38GFA7</accession>
<comment type="similarity">
    <text evidence="2">Belongs to the carotenoid oxygenase family.</text>
</comment>
<protein>
    <submittedName>
        <fullName evidence="6">Uncharacterized protein</fullName>
    </submittedName>
</protein>
<keyword evidence="5" id="KW-0408">Iron</keyword>
<sequence>MESISSFSSTKLSSVFHAPRYPRRLVVLNVQTHAKLVANTLTDNRTTLDVENETSSYAFKSNRKLVNVQWFRSMNSLDRPFSLLFCNVVDELIDNFIKKSSRPFVDPRFILVDNFAAVQETVPTKCLSVRGTLFACLNDVYIRNGPNPNQLPQSSYHLFDGDKMLHSLRINNNRAIFCSHFIYTYKYVEEHIAGSSVMPNVFSGFNGIADMARG</sequence>
<dbReference type="InterPro" id="IPR004294">
    <property type="entry name" value="Carotenoid_Oase"/>
</dbReference>
<evidence type="ECO:0000256" key="4">
    <source>
        <dbReference type="ARBA" id="ARBA00022964"/>
    </source>
</evidence>
<keyword evidence="7" id="KW-1185">Reference proteome</keyword>
<dbReference type="Proteomes" id="UP000824469">
    <property type="component" value="Unassembled WGS sequence"/>
</dbReference>
<evidence type="ECO:0000256" key="1">
    <source>
        <dbReference type="ARBA" id="ARBA00001954"/>
    </source>
</evidence>
<evidence type="ECO:0000313" key="6">
    <source>
        <dbReference type="EMBL" id="KAH9322111.1"/>
    </source>
</evidence>
<gene>
    <name evidence="6" type="ORF">KI387_016750</name>
</gene>
<dbReference type="Pfam" id="PF03055">
    <property type="entry name" value="RPE65"/>
    <property type="match status" value="1"/>
</dbReference>
<feature type="non-terminal residue" evidence="6">
    <location>
        <position position="214"/>
    </location>
</feature>
<dbReference type="GO" id="GO:0046872">
    <property type="term" value="F:metal ion binding"/>
    <property type="evidence" value="ECO:0007669"/>
    <property type="project" value="UniProtKB-KW"/>
</dbReference>
<dbReference type="GO" id="GO:0010436">
    <property type="term" value="F:carotenoid dioxygenase activity"/>
    <property type="evidence" value="ECO:0007669"/>
    <property type="project" value="TreeGrafter"/>
</dbReference>
<keyword evidence="3" id="KW-0479">Metal-binding</keyword>
<keyword evidence="4" id="KW-0560">Oxidoreductase</keyword>
<comment type="caution">
    <text evidence="6">The sequence shown here is derived from an EMBL/GenBank/DDBJ whole genome shotgun (WGS) entry which is preliminary data.</text>
</comment>
<keyword evidence="4" id="KW-0223">Dioxygenase</keyword>
<dbReference type="GO" id="GO:0009570">
    <property type="term" value="C:chloroplast stroma"/>
    <property type="evidence" value="ECO:0007669"/>
    <property type="project" value="TreeGrafter"/>
</dbReference>
<evidence type="ECO:0000313" key="7">
    <source>
        <dbReference type="Proteomes" id="UP000824469"/>
    </source>
</evidence>
<evidence type="ECO:0000256" key="3">
    <source>
        <dbReference type="ARBA" id="ARBA00022723"/>
    </source>
</evidence>
<proteinExistence type="inferred from homology"/>
<dbReference type="GO" id="GO:0016121">
    <property type="term" value="P:carotene catabolic process"/>
    <property type="evidence" value="ECO:0007669"/>
    <property type="project" value="TreeGrafter"/>
</dbReference>
<reference evidence="6 7" key="1">
    <citation type="journal article" date="2021" name="Nat. Plants">
        <title>The Taxus genome provides insights into paclitaxel biosynthesis.</title>
        <authorList>
            <person name="Xiong X."/>
            <person name="Gou J."/>
            <person name="Liao Q."/>
            <person name="Li Y."/>
            <person name="Zhou Q."/>
            <person name="Bi G."/>
            <person name="Li C."/>
            <person name="Du R."/>
            <person name="Wang X."/>
            <person name="Sun T."/>
            <person name="Guo L."/>
            <person name="Liang H."/>
            <person name="Lu P."/>
            <person name="Wu Y."/>
            <person name="Zhang Z."/>
            <person name="Ro D.K."/>
            <person name="Shang Y."/>
            <person name="Huang S."/>
            <person name="Yan J."/>
        </authorList>
    </citation>
    <scope>NUCLEOTIDE SEQUENCE [LARGE SCALE GENOMIC DNA]</scope>
    <source>
        <strain evidence="6">Ta-2019</strain>
    </source>
</reference>
<dbReference type="EMBL" id="JAHRHJ020000003">
    <property type="protein sequence ID" value="KAH9322111.1"/>
    <property type="molecule type" value="Genomic_DNA"/>
</dbReference>
<comment type="cofactor">
    <cofactor evidence="1">
        <name>Fe(2+)</name>
        <dbReference type="ChEBI" id="CHEBI:29033"/>
    </cofactor>
</comment>